<dbReference type="AlphaFoldDB" id="A0AAV2MBS5"/>
<dbReference type="EMBL" id="OZ035829">
    <property type="protein sequence ID" value="CAL1610808.1"/>
    <property type="molecule type" value="Genomic_DNA"/>
</dbReference>
<dbReference type="Proteomes" id="UP001497482">
    <property type="component" value="Chromosome 7"/>
</dbReference>
<feature type="compositionally biased region" description="Low complexity" evidence="1">
    <location>
        <begin position="31"/>
        <end position="47"/>
    </location>
</feature>
<accession>A0AAV2MBS5</accession>
<organism evidence="2 3">
    <name type="scientific">Knipowitschia caucasica</name>
    <name type="common">Caucasian dwarf goby</name>
    <name type="synonym">Pomatoschistus caucasicus</name>
    <dbReference type="NCBI Taxonomy" id="637954"/>
    <lineage>
        <taxon>Eukaryota</taxon>
        <taxon>Metazoa</taxon>
        <taxon>Chordata</taxon>
        <taxon>Craniata</taxon>
        <taxon>Vertebrata</taxon>
        <taxon>Euteleostomi</taxon>
        <taxon>Actinopterygii</taxon>
        <taxon>Neopterygii</taxon>
        <taxon>Teleostei</taxon>
        <taxon>Neoteleostei</taxon>
        <taxon>Acanthomorphata</taxon>
        <taxon>Gobiaria</taxon>
        <taxon>Gobiiformes</taxon>
        <taxon>Gobioidei</taxon>
        <taxon>Gobiidae</taxon>
        <taxon>Gobiinae</taxon>
        <taxon>Knipowitschia</taxon>
    </lineage>
</organism>
<reference evidence="2 3" key="1">
    <citation type="submission" date="2024-04" db="EMBL/GenBank/DDBJ databases">
        <authorList>
            <person name="Waldvogel A.-M."/>
            <person name="Schoenle A."/>
        </authorList>
    </citation>
    <scope>NUCLEOTIDE SEQUENCE [LARGE SCALE GENOMIC DNA]</scope>
</reference>
<proteinExistence type="predicted"/>
<evidence type="ECO:0000256" key="1">
    <source>
        <dbReference type="SAM" id="MobiDB-lite"/>
    </source>
</evidence>
<evidence type="ECO:0000313" key="2">
    <source>
        <dbReference type="EMBL" id="CAL1610808.1"/>
    </source>
</evidence>
<name>A0AAV2MBS5_KNICA</name>
<keyword evidence="3" id="KW-1185">Reference proteome</keyword>
<sequence>MVPHAQAASKRQSAPFRRVSQQQEEQPRPWAGSEGRAGEAARQGGAEMEARDAPAATGGAEREERERRKEREEREEEEEEQRRRTTMANVSLFYTDTYVMSLKQTFYVCYCNSHKEEKLNVKVTTDIQGLTNTYIRQYSHGLME</sequence>
<feature type="compositionally biased region" description="Basic and acidic residues" evidence="1">
    <location>
        <begin position="60"/>
        <end position="72"/>
    </location>
</feature>
<evidence type="ECO:0000313" key="3">
    <source>
        <dbReference type="Proteomes" id="UP001497482"/>
    </source>
</evidence>
<gene>
    <name evidence="2" type="ORF">KC01_LOCUS37350</name>
</gene>
<protein>
    <submittedName>
        <fullName evidence="2">Uncharacterized protein</fullName>
    </submittedName>
</protein>
<feature type="region of interest" description="Disordered" evidence="1">
    <location>
        <begin position="1"/>
        <end position="85"/>
    </location>
</feature>